<feature type="domain" description="Acyl-CoA oxidase/dehydrogenase middle" evidence="8">
    <location>
        <begin position="121"/>
        <end position="203"/>
    </location>
</feature>
<dbReference type="Pfam" id="PF02770">
    <property type="entry name" value="Acyl-CoA_dh_M"/>
    <property type="match status" value="1"/>
</dbReference>
<gene>
    <name evidence="10" type="ORF">UFOPK2602_00475</name>
    <name evidence="11" type="ORF">UFOPK4306_01411</name>
</gene>
<evidence type="ECO:0000256" key="3">
    <source>
        <dbReference type="ARBA" id="ARBA00022630"/>
    </source>
</evidence>
<keyword evidence="5" id="KW-0560">Oxidoreductase</keyword>
<dbReference type="GO" id="GO:0005886">
    <property type="term" value="C:plasma membrane"/>
    <property type="evidence" value="ECO:0007669"/>
    <property type="project" value="TreeGrafter"/>
</dbReference>
<dbReference type="GO" id="GO:0016627">
    <property type="term" value="F:oxidoreductase activity, acting on the CH-CH group of donors"/>
    <property type="evidence" value="ECO:0007669"/>
    <property type="project" value="InterPro"/>
</dbReference>
<feature type="region of interest" description="Disordered" evidence="6">
    <location>
        <begin position="248"/>
        <end position="270"/>
    </location>
</feature>
<dbReference type="Gene3D" id="1.20.140.10">
    <property type="entry name" value="Butyryl-CoA Dehydrogenase, subunit A, domain 3"/>
    <property type="match status" value="1"/>
</dbReference>
<evidence type="ECO:0000256" key="6">
    <source>
        <dbReference type="SAM" id="MobiDB-lite"/>
    </source>
</evidence>
<sequence length="413" mass="45614">MTLTTSSPVAADPEAVRREVSTWLADNWRPEFAARDADPKVWLAKVVDSGWAAPTWPTEWFGRGLDAETSKVVAEEFRRVGAPGTGQDQYNLWAGTVLHYGQDELKHKVLRRLLMDDLAMCLLYSEPGAGSDLASIATRADRDGDEFIVNGQKVWTSGGRAAEYALLITRTDWDQPKHRGITFFFFPMRQPGVEVRPLRQATGDARFNEVFITEARVPASNMLGELNRGWWVLQTALMYERAVMGGPIGRRKGQEDSKESLDPESEASAPAPDLSLVDLARKVGRSSDPVIRQELTTLHCLRLVNEWTGKRAAAQLKKDSSSPLASLGKLAMANILHIAGRLQVGLLGAEATLTGKESAESGDANYSMHNAFFFSIGGGTDQIQRNIIGERILGLPKEPEVDKEQPFRLVRRS</sequence>
<dbReference type="Gene3D" id="2.40.110.10">
    <property type="entry name" value="Butyryl-CoA Dehydrogenase, subunit A, domain 2"/>
    <property type="match status" value="1"/>
</dbReference>
<accession>A0A6J6PJW4</accession>
<dbReference type="FunFam" id="2.40.110.10:FF:000011">
    <property type="entry name" value="Acyl-CoA dehydrogenase FadE34"/>
    <property type="match status" value="1"/>
</dbReference>
<dbReference type="Pfam" id="PF02771">
    <property type="entry name" value="Acyl-CoA_dh_N"/>
    <property type="match status" value="1"/>
</dbReference>
<dbReference type="PANTHER" id="PTHR43292:SF4">
    <property type="entry name" value="ACYL-COA DEHYDROGENASE FADE34"/>
    <property type="match status" value="1"/>
</dbReference>
<organism evidence="10">
    <name type="scientific">freshwater metagenome</name>
    <dbReference type="NCBI Taxonomy" id="449393"/>
    <lineage>
        <taxon>unclassified sequences</taxon>
        <taxon>metagenomes</taxon>
        <taxon>ecological metagenomes</taxon>
    </lineage>
</organism>
<dbReference type="InterPro" id="IPR036250">
    <property type="entry name" value="AcylCo_DH-like_C"/>
</dbReference>
<protein>
    <submittedName>
        <fullName evidence="10">Unannotated protein</fullName>
    </submittedName>
</protein>
<keyword evidence="3" id="KW-0285">Flavoprotein</keyword>
<feature type="compositionally biased region" description="Basic and acidic residues" evidence="6">
    <location>
        <begin position="252"/>
        <end position="261"/>
    </location>
</feature>
<name>A0A6J6PJW4_9ZZZZ</name>
<evidence type="ECO:0000259" key="8">
    <source>
        <dbReference type="Pfam" id="PF02770"/>
    </source>
</evidence>
<evidence type="ECO:0000259" key="7">
    <source>
        <dbReference type="Pfam" id="PF00441"/>
    </source>
</evidence>
<dbReference type="EMBL" id="CAEZXX010000021">
    <property type="protein sequence ID" value="CAB4698979.1"/>
    <property type="molecule type" value="Genomic_DNA"/>
</dbReference>
<dbReference type="InterPro" id="IPR037069">
    <property type="entry name" value="AcylCoA_DH/ox_N_sf"/>
</dbReference>
<dbReference type="SUPFAM" id="SSF56645">
    <property type="entry name" value="Acyl-CoA dehydrogenase NM domain-like"/>
    <property type="match status" value="1"/>
</dbReference>
<dbReference type="InterPro" id="IPR006091">
    <property type="entry name" value="Acyl-CoA_Oxase/DH_mid-dom"/>
</dbReference>
<comment type="similarity">
    <text evidence="2">Belongs to the acyl-CoA dehydrogenase family.</text>
</comment>
<dbReference type="Gene3D" id="1.10.540.10">
    <property type="entry name" value="Acyl-CoA dehydrogenase/oxidase, N-terminal domain"/>
    <property type="match status" value="1"/>
</dbReference>
<proteinExistence type="inferred from homology"/>
<dbReference type="InterPro" id="IPR052161">
    <property type="entry name" value="Mycobact_Acyl-CoA_DH"/>
</dbReference>
<dbReference type="InterPro" id="IPR046373">
    <property type="entry name" value="Acyl-CoA_Oxase/DH_mid-dom_sf"/>
</dbReference>
<dbReference type="Pfam" id="PF00441">
    <property type="entry name" value="Acyl-CoA_dh_1"/>
    <property type="match status" value="1"/>
</dbReference>
<evidence type="ECO:0000313" key="11">
    <source>
        <dbReference type="EMBL" id="CAB5064510.1"/>
    </source>
</evidence>
<evidence type="ECO:0000256" key="1">
    <source>
        <dbReference type="ARBA" id="ARBA00001974"/>
    </source>
</evidence>
<evidence type="ECO:0000256" key="5">
    <source>
        <dbReference type="ARBA" id="ARBA00023002"/>
    </source>
</evidence>
<evidence type="ECO:0000313" key="10">
    <source>
        <dbReference type="EMBL" id="CAB4698979.1"/>
    </source>
</evidence>
<dbReference type="GO" id="GO:0050660">
    <property type="term" value="F:flavin adenine dinucleotide binding"/>
    <property type="evidence" value="ECO:0007669"/>
    <property type="project" value="InterPro"/>
</dbReference>
<evidence type="ECO:0000259" key="9">
    <source>
        <dbReference type="Pfam" id="PF02771"/>
    </source>
</evidence>
<dbReference type="InterPro" id="IPR009100">
    <property type="entry name" value="AcylCoA_DH/oxidase_NM_dom_sf"/>
</dbReference>
<dbReference type="AlphaFoldDB" id="A0A6J6PJW4"/>
<evidence type="ECO:0000256" key="2">
    <source>
        <dbReference type="ARBA" id="ARBA00009347"/>
    </source>
</evidence>
<keyword evidence="4" id="KW-0274">FAD</keyword>
<comment type="cofactor">
    <cofactor evidence="1">
        <name>FAD</name>
        <dbReference type="ChEBI" id="CHEBI:57692"/>
    </cofactor>
</comment>
<dbReference type="PANTHER" id="PTHR43292">
    <property type="entry name" value="ACYL-COA DEHYDROGENASE"/>
    <property type="match status" value="1"/>
</dbReference>
<dbReference type="EMBL" id="CAFBQP010000051">
    <property type="protein sequence ID" value="CAB5064510.1"/>
    <property type="molecule type" value="Genomic_DNA"/>
</dbReference>
<feature type="domain" description="Acyl-CoA dehydrogenase/oxidase N-terminal" evidence="9">
    <location>
        <begin position="13"/>
        <end position="114"/>
    </location>
</feature>
<feature type="domain" description="Acyl-CoA dehydrogenase/oxidase C-terminal" evidence="7">
    <location>
        <begin position="286"/>
        <end position="393"/>
    </location>
</feature>
<evidence type="ECO:0000256" key="4">
    <source>
        <dbReference type="ARBA" id="ARBA00022827"/>
    </source>
</evidence>
<reference evidence="10" key="1">
    <citation type="submission" date="2020-05" db="EMBL/GenBank/DDBJ databases">
        <authorList>
            <person name="Chiriac C."/>
            <person name="Salcher M."/>
            <person name="Ghai R."/>
            <person name="Kavagutti S V."/>
        </authorList>
    </citation>
    <scope>NUCLEOTIDE SEQUENCE</scope>
</reference>
<dbReference type="SUPFAM" id="SSF47203">
    <property type="entry name" value="Acyl-CoA dehydrogenase C-terminal domain-like"/>
    <property type="match status" value="1"/>
</dbReference>
<dbReference type="InterPro" id="IPR009075">
    <property type="entry name" value="AcylCo_DH/oxidase_C"/>
</dbReference>
<dbReference type="InterPro" id="IPR013786">
    <property type="entry name" value="AcylCoA_DH/ox_N"/>
</dbReference>